<reference evidence="3 4" key="1">
    <citation type="submission" date="2018-02" db="EMBL/GenBank/DDBJ databases">
        <title>The genomes of Aspergillus section Nigri reveals drivers in fungal speciation.</title>
        <authorList>
            <consortium name="DOE Joint Genome Institute"/>
            <person name="Vesth T.C."/>
            <person name="Nybo J."/>
            <person name="Theobald S."/>
            <person name="Brandl J."/>
            <person name="Frisvad J.C."/>
            <person name="Nielsen K.F."/>
            <person name="Lyhne E.K."/>
            <person name="Kogle M.E."/>
            <person name="Kuo A."/>
            <person name="Riley R."/>
            <person name="Clum A."/>
            <person name="Nolan M."/>
            <person name="Lipzen A."/>
            <person name="Salamov A."/>
            <person name="Henrissat B."/>
            <person name="Wiebenga A."/>
            <person name="De vries R.P."/>
            <person name="Grigoriev I.V."/>
            <person name="Mortensen U.H."/>
            <person name="Andersen M.R."/>
            <person name="Baker S.E."/>
        </authorList>
    </citation>
    <scope>NUCLEOTIDE SEQUENCE [LARGE SCALE GENOMIC DNA]</scope>
    <source>
        <strain evidence="3 4">CBS 121057</strain>
    </source>
</reference>
<sequence length="120" mass="13776">MSNWYSQYKTSITVILLVLVPIVVICSILAVALACSEFWSSRKSVTWVFWVKPQDRLKGKRTQQSDLEAGRQGNGNAPPAYREEERRHPDSYHLDRPTTEQEPSCHECAKRYAYSTLLEG</sequence>
<feature type="compositionally biased region" description="Basic and acidic residues" evidence="1">
    <location>
        <begin position="81"/>
        <end position="105"/>
    </location>
</feature>
<dbReference type="AlphaFoldDB" id="A0A319ESZ1"/>
<feature type="transmembrane region" description="Helical" evidence="2">
    <location>
        <begin position="12"/>
        <end position="35"/>
    </location>
</feature>
<keyword evidence="2" id="KW-0472">Membrane</keyword>
<gene>
    <name evidence="3" type="ORF">BO78DRAFT_420893</name>
</gene>
<organism evidence="3 4">
    <name type="scientific">Aspergillus sclerotiicarbonarius (strain CBS 121057 / IBT 28362)</name>
    <dbReference type="NCBI Taxonomy" id="1448318"/>
    <lineage>
        <taxon>Eukaryota</taxon>
        <taxon>Fungi</taxon>
        <taxon>Dikarya</taxon>
        <taxon>Ascomycota</taxon>
        <taxon>Pezizomycotina</taxon>
        <taxon>Eurotiomycetes</taxon>
        <taxon>Eurotiomycetidae</taxon>
        <taxon>Eurotiales</taxon>
        <taxon>Aspergillaceae</taxon>
        <taxon>Aspergillus</taxon>
        <taxon>Aspergillus subgen. Circumdati</taxon>
    </lineage>
</organism>
<dbReference type="EMBL" id="KZ826372">
    <property type="protein sequence ID" value="PYI04169.1"/>
    <property type="molecule type" value="Genomic_DNA"/>
</dbReference>
<dbReference type="VEuPathDB" id="FungiDB:BO78DRAFT_420893"/>
<accession>A0A319ESZ1</accession>
<dbReference type="OrthoDB" id="4489973at2759"/>
<evidence type="ECO:0000256" key="2">
    <source>
        <dbReference type="SAM" id="Phobius"/>
    </source>
</evidence>
<dbReference type="Proteomes" id="UP000248423">
    <property type="component" value="Unassembled WGS sequence"/>
</dbReference>
<protein>
    <submittedName>
        <fullName evidence="3">Uncharacterized protein</fullName>
    </submittedName>
</protein>
<keyword evidence="4" id="KW-1185">Reference proteome</keyword>
<keyword evidence="2" id="KW-1133">Transmembrane helix</keyword>
<feature type="region of interest" description="Disordered" evidence="1">
    <location>
        <begin position="56"/>
        <end position="105"/>
    </location>
</feature>
<evidence type="ECO:0000313" key="4">
    <source>
        <dbReference type="Proteomes" id="UP000248423"/>
    </source>
</evidence>
<proteinExistence type="predicted"/>
<name>A0A319ESZ1_ASPSB</name>
<evidence type="ECO:0000256" key="1">
    <source>
        <dbReference type="SAM" id="MobiDB-lite"/>
    </source>
</evidence>
<evidence type="ECO:0000313" key="3">
    <source>
        <dbReference type="EMBL" id="PYI04169.1"/>
    </source>
</evidence>
<keyword evidence="2" id="KW-0812">Transmembrane</keyword>